<dbReference type="EMBL" id="JAIXMP010000006">
    <property type="protein sequence ID" value="KAI9271647.1"/>
    <property type="molecule type" value="Genomic_DNA"/>
</dbReference>
<protein>
    <submittedName>
        <fullName evidence="1">Uncharacterized protein</fullName>
    </submittedName>
</protein>
<evidence type="ECO:0000313" key="2">
    <source>
        <dbReference type="Proteomes" id="UP001209540"/>
    </source>
</evidence>
<comment type="caution">
    <text evidence="1">The sequence shown here is derived from an EMBL/GenBank/DDBJ whole genome shotgun (WGS) entry which is preliminary data.</text>
</comment>
<reference evidence="1" key="2">
    <citation type="submission" date="2023-02" db="EMBL/GenBank/DDBJ databases">
        <authorList>
            <consortium name="DOE Joint Genome Institute"/>
            <person name="Mondo S.J."/>
            <person name="Chang Y."/>
            <person name="Wang Y."/>
            <person name="Ahrendt S."/>
            <person name="Andreopoulos W."/>
            <person name="Barry K."/>
            <person name="Beard J."/>
            <person name="Benny G.L."/>
            <person name="Blankenship S."/>
            <person name="Bonito G."/>
            <person name="Cuomo C."/>
            <person name="Desiro A."/>
            <person name="Gervers K.A."/>
            <person name="Hundley H."/>
            <person name="Kuo A."/>
            <person name="LaButti K."/>
            <person name="Lang B.F."/>
            <person name="Lipzen A."/>
            <person name="O'Donnell K."/>
            <person name="Pangilinan J."/>
            <person name="Reynolds N."/>
            <person name="Sandor L."/>
            <person name="Smith M.W."/>
            <person name="Tsang A."/>
            <person name="Grigoriev I.V."/>
            <person name="Stajich J.E."/>
            <person name="Spatafora J.W."/>
        </authorList>
    </citation>
    <scope>NUCLEOTIDE SEQUENCE</scope>
    <source>
        <strain evidence="1">RSA 2281</strain>
    </source>
</reference>
<accession>A0AAD5PH07</accession>
<reference evidence="1" key="1">
    <citation type="journal article" date="2022" name="IScience">
        <title>Evolution of zygomycete secretomes and the origins of terrestrial fungal ecologies.</title>
        <authorList>
            <person name="Chang Y."/>
            <person name="Wang Y."/>
            <person name="Mondo S."/>
            <person name="Ahrendt S."/>
            <person name="Andreopoulos W."/>
            <person name="Barry K."/>
            <person name="Beard J."/>
            <person name="Benny G.L."/>
            <person name="Blankenship S."/>
            <person name="Bonito G."/>
            <person name="Cuomo C."/>
            <person name="Desiro A."/>
            <person name="Gervers K.A."/>
            <person name="Hundley H."/>
            <person name="Kuo A."/>
            <person name="LaButti K."/>
            <person name="Lang B.F."/>
            <person name="Lipzen A."/>
            <person name="O'Donnell K."/>
            <person name="Pangilinan J."/>
            <person name="Reynolds N."/>
            <person name="Sandor L."/>
            <person name="Smith M.E."/>
            <person name="Tsang A."/>
            <person name="Grigoriev I.V."/>
            <person name="Stajich J.E."/>
            <person name="Spatafora J.W."/>
        </authorList>
    </citation>
    <scope>NUCLEOTIDE SEQUENCE</scope>
    <source>
        <strain evidence="1">RSA 2281</strain>
    </source>
</reference>
<gene>
    <name evidence="1" type="ORF">BDA99DRAFT_500598</name>
</gene>
<keyword evidence="2" id="KW-1185">Reference proteome</keyword>
<sequence>MAHDNDDHSLLLFEIPYNYRPGSDSMSKAFVKDARIMNSIVTTVVGAHADNKYTTMDCEWIDGRGDALFAPMIESADLPPIVVEIQNTVDISFIRRIMNYCWNAQAKFNVKPIAITFCVKTIRSEIVDKFEDTDKGAFMKKLPCEFWARDYFVLTATTISNYVTTTPMHPIVALEYVLTQQERCLISLEYKDDPTVKILYAIAKDSLKHNLGDEKATLAALIESCQQNQKQYKKSSML</sequence>
<organism evidence="1 2">
    <name type="scientific">Phascolomyces articulosus</name>
    <dbReference type="NCBI Taxonomy" id="60185"/>
    <lineage>
        <taxon>Eukaryota</taxon>
        <taxon>Fungi</taxon>
        <taxon>Fungi incertae sedis</taxon>
        <taxon>Mucoromycota</taxon>
        <taxon>Mucoromycotina</taxon>
        <taxon>Mucoromycetes</taxon>
        <taxon>Mucorales</taxon>
        <taxon>Lichtheimiaceae</taxon>
        <taxon>Phascolomyces</taxon>
    </lineage>
</organism>
<name>A0AAD5PH07_9FUNG</name>
<dbReference type="AlphaFoldDB" id="A0AAD5PH07"/>
<evidence type="ECO:0000313" key="1">
    <source>
        <dbReference type="EMBL" id="KAI9271647.1"/>
    </source>
</evidence>
<proteinExistence type="predicted"/>
<dbReference type="Proteomes" id="UP001209540">
    <property type="component" value="Unassembled WGS sequence"/>
</dbReference>